<evidence type="ECO:0000256" key="1">
    <source>
        <dbReference type="ARBA" id="ARBA00004651"/>
    </source>
</evidence>
<dbReference type="KEGG" id="emi:Emin_0433"/>
<evidence type="ECO:0000256" key="5">
    <source>
        <dbReference type="ARBA" id="ARBA00023136"/>
    </source>
</evidence>
<dbReference type="AlphaFoldDB" id="B2KBG8"/>
<evidence type="ECO:0000256" key="6">
    <source>
        <dbReference type="SAM" id="Phobius"/>
    </source>
</evidence>
<name>B2KBG8_ELUMP</name>
<comment type="subcellular location">
    <subcellularLocation>
        <location evidence="1">Cell membrane</location>
        <topology evidence="1">Multi-pass membrane protein</topology>
    </subcellularLocation>
</comment>
<reference evidence="8 9" key="1">
    <citation type="journal article" date="2009" name="Appl. Environ. Microbiol.">
        <title>Genomic analysis of 'Elusimicrobium minutum,' the first cultivated representative of the phylum 'Elusimicrobia' (formerly termite group 1).</title>
        <authorList>
            <person name="Herlemann D.P.R."/>
            <person name="Geissinger O."/>
            <person name="Ikeda-Ohtsubo W."/>
            <person name="Kunin V."/>
            <person name="Sun H."/>
            <person name="Lapidus A."/>
            <person name="Hugenholtz P."/>
            <person name="Brune A."/>
        </authorList>
    </citation>
    <scope>NUCLEOTIDE SEQUENCE [LARGE SCALE GENOMIC DNA]</scope>
    <source>
        <strain evidence="8 9">Pei191</strain>
    </source>
</reference>
<evidence type="ECO:0000256" key="2">
    <source>
        <dbReference type="ARBA" id="ARBA00022475"/>
    </source>
</evidence>
<dbReference type="HOGENOM" id="CLU_1084240_0_0_0"/>
<feature type="domain" description="EamA" evidence="7">
    <location>
        <begin position="146"/>
        <end position="282"/>
    </location>
</feature>
<dbReference type="OrthoDB" id="9806889at2"/>
<dbReference type="InterPro" id="IPR051258">
    <property type="entry name" value="Diverse_Substrate_Transporter"/>
</dbReference>
<dbReference type="InterPro" id="IPR037185">
    <property type="entry name" value="EmrE-like"/>
</dbReference>
<dbReference type="Pfam" id="PF00892">
    <property type="entry name" value="EamA"/>
    <property type="match status" value="2"/>
</dbReference>
<evidence type="ECO:0000313" key="8">
    <source>
        <dbReference type="EMBL" id="ACC97990.1"/>
    </source>
</evidence>
<sequence>MNPLAALWLCWVITAFSPIIGKYAMPVAHPVLVVFSGSILAVIYFAPAMTKKKLWGKLFDKKTLGLYLVMGTFGTALPFSIMLFALNYTTPANAAILNQTEIIYSLILTSILLKERPSLGQLGGSFLVILGVAAILLNEHFTPRWKGDLIIIGSVWLFQISHIAAKKLPEGLDYTLISAARSFWALPATIILILFMWPTGTLYFKPGFQAAAVIGATGIFKYGIAMLLWYTAIRNLDLSKVTAIILSYPALSFILSVLLGFEKPQTYQIIGLVLTFAGAYWVTHVVKKQNAKKENLESIEETI</sequence>
<evidence type="ECO:0000256" key="4">
    <source>
        <dbReference type="ARBA" id="ARBA00022989"/>
    </source>
</evidence>
<dbReference type="InterPro" id="IPR000620">
    <property type="entry name" value="EamA_dom"/>
</dbReference>
<keyword evidence="5 6" id="KW-0472">Membrane</keyword>
<feature type="domain" description="EamA" evidence="7">
    <location>
        <begin position="9"/>
        <end position="136"/>
    </location>
</feature>
<dbReference type="EMBL" id="CP001055">
    <property type="protein sequence ID" value="ACC97990.1"/>
    <property type="molecule type" value="Genomic_DNA"/>
</dbReference>
<gene>
    <name evidence="8" type="ordered locus">Emin_0433</name>
</gene>
<evidence type="ECO:0000256" key="3">
    <source>
        <dbReference type="ARBA" id="ARBA00022692"/>
    </source>
</evidence>
<organism evidence="8 9">
    <name type="scientific">Elusimicrobium minutum (strain Pei191)</name>
    <dbReference type="NCBI Taxonomy" id="445932"/>
    <lineage>
        <taxon>Bacteria</taxon>
        <taxon>Pseudomonadati</taxon>
        <taxon>Elusimicrobiota</taxon>
        <taxon>Elusimicrobia</taxon>
        <taxon>Elusimicrobiales</taxon>
        <taxon>Elusimicrobiaceae</taxon>
        <taxon>Elusimicrobium</taxon>
    </lineage>
</organism>
<dbReference type="SUPFAM" id="SSF103481">
    <property type="entry name" value="Multidrug resistance efflux transporter EmrE"/>
    <property type="match status" value="2"/>
</dbReference>
<feature type="transmembrane region" description="Helical" evidence="6">
    <location>
        <begin position="267"/>
        <end position="286"/>
    </location>
</feature>
<dbReference type="PANTHER" id="PTHR42920:SF5">
    <property type="entry name" value="EAMA DOMAIN-CONTAINING PROTEIN"/>
    <property type="match status" value="1"/>
</dbReference>
<dbReference type="STRING" id="445932.Emin_0433"/>
<keyword evidence="2" id="KW-1003">Cell membrane</keyword>
<accession>B2KBG8</accession>
<dbReference type="GO" id="GO:0005886">
    <property type="term" value="C:plasma membrane"/>
    <property type="evidence" value="ECO:0007669"/>
    <property type="project" value="UniProtKB-SubCell"/>
</dbReference>
<feature type="transmembrane region" description="Helical" evidence="6">
    <location>
        <begin position="241"/>
        <end position="261"/>
    </location>
</feature>
<evidence type="ECO:0000313" key="9">
    <source>
        <dbReference type="Proteomes" id="UP000001029"/>
    </source>
</evidence>
<dbReference type="PANTHER" id="PTHR42920">
    <property type="entry name" value="OS03G0707200 PROTEIN-RELATED"/>
    <property type="match status" value="1"/>
</dbReference>
<feature type="transmembrane region" description="Helical" evidence="6">
    <location>
        <begin position="209"/>
        <end position="229"/>
    </location>
</feature>
<feature type="transmembrane region" description="Helical" evidence="6">
    <location>
        <begin position="64"/>
        <end position="86"/>
    </location>
</feature>
<keyword evidence="4 6" id="KW-1133">Transmembrane helix</keyword>
<keyword evidence="9" id="KW-1185">Reference proteome</keyword>
<feature type="transmembrane region" description="Helical" evidence="6">
    <location>
        <begin position="177"/>
        <end position="197"/>
    </location>
</feature>
<keyword evidence="3 6" id="KW-0812">Transmembrane</keyword>
<feature type="transmembrane region" description="Helical" evidence="6">
    <location>
        <begin position="92"/>
        <end position="112"/>
    </location>
</feature>
<dbReference type="RefSeq" id="WP_012414605.1">
    <property type="nucleotide sequence ID" value="NC_010644.1"/>
</dbReference>
<feature type="transmembrane region" description="Helical" evidence="6">
    <location>
        <begin position="31"/>
        <end position="49"/>
    </location>
</feature>
<protein>
    <submittedName>
        <fullName evidence="8">Permeases of the drug/metabolite transporter (DMT) superfamily</fullName>
    </submittedName>
</protein>
<evidence type="ECO:0000259" key="7">
    <source>
        <dbReference type="Pfam" id="PF00892"/>
    </source>
</evidence>
<dbReference type="Gene3D" id="1.10.3730.20">
    <property type="match status" value="1"/>
</dbReference>
<dbReference type="Proteomes" id="UP000001029">
    <property type="component" value="Chromosome"/>
</dbReference>
<feature type="transmembrane region" description="Helical" evidence="6">
    <location>
        <begin position="119"/>
        <end position="137"/>
    </location>
</feature>
<proteinExistence type="predicted"/>